<reference evidence="2" key="2">
    <citation type="journal article" date="2017" name="Nat. Plants">
        <title>The Aegilops tauschii genome reveals multiple impacts of transposons.</title>
        <authorList>
            <person name="Zhao G."/>
            <person name="Zou C."/>
            <person name="Li K."/>
            <person name="Wang K."/>
            <person name="Li T."/>
            <person name="Gao L."/>
            <person name="Zhang X."/>
            <person name="Wang H."/>
            <person name="Yang Z."/>
            <person name="Liu X."/>
            <person name="Jiang W."/>
            <person name="Mao L."/>
            <person name="Kong X."/>
            <person name="Jiao Y."/>
            <person name="Jia J."/>
        </authorList>
    </citation>
    <scope>NUCLEOTIDE SEQUENCE [LARGE SCALE GENOMIC DNA]</scope>
    <source>
        <strain evidence="2">cv. AL8/78</strain>
    </source>
</reference>
<organism evidence="1 2">
    <name type="scientific">Aegilops tauschii subsp. strangulata</name>
    <name type="common">Goatgrass</name>
    <dbReference type="NCBI Taxonomy" id="200361"/>
    <lineage>
        <taxon>Eukaryota</taxon>
        <taxon>Viridiplantae</taxon>
        <taxon>Streptophyta</taxon>
        <taxon>Embryophyta</taxon>
        <taxon>Tracheophyta</taxon>
        <taxon>Spermatophyta</taxon>
        <taxon>Magnoliopsida</taxon>
        <taxon>Liliopsida</taxon>
        <taxon>Poales</taxon>
        <taxon>Poaceae</taxon>
        <taxon>BOP clade</taxon>
        <taxon>Pooideae</taxon>
        <taxon>Triticodae</taxon>
        <taxon>Triticeae</taxon>
        <taxon>Triticinae</taxon>
        <taxon>Aegilops</taxon>
    </lineage>
</organism>
<reference evidence="2" key="1">
    <citation type="journal article" date="2014" name="Science">
        <title>Ancient hybridizations among the ancestral genomes of bread wheat.</title>
        <authorList>
            <consortium name="International Wheat Genome Sequencing Consortium,"/>
            <person name="Marcussen T."/>
            <person name="Sandve S.R."/>
            <person name="Heier L."/>
            <person name="Spannagl M."/>
            <person name="Pfeifer M."/>
            <person name="Jakobsen K.S."/>
            <person name="Wulff B.B."/>
            <person name="Steuernagel B."/>
            <person name="Mayer K.F."/>
            <person name="Olsen O.A."/>
        </authorList>
    </citation>
    <scope>NUCLEOTIDE SEQUENCE [LARGE SCALE GENOMIC DNA]</scope>
    <source>
        <strain evidence="2">cv. AL8/78</strain>
    </source>
</reference>
<name>A0A453Q216_AEGTS</name>
<accession>A0A453Q216</accession>
<sequence>RRGHAFCGGGKAEGVKERWWEAFIGREKTRQETPNPNPSIVLDLDPLPPPAGNPWRCATWPRSCGSPPLLLPGSRRPPPLLLSGSHRTLAFRRRPFLGSRYAPPPAHRAPSIKSLVGVGRANRPIDG</sequence>
<reference evidence="1" key="3">
    <citation type="journal article" date="2017" name="Nature">
        <title>Genome sequence of the progenitor of the wheat D genome Aegilops tauschii.</title>
        <authorList>
            <person name="Luo M.C."/>
            <person name="Gu Y.Q."/>
            <person name="Puiu D."/>
            <person name="Wang H."/>
            <person name="Twardziok S.O."/>
            <person name="Deal K.R."/>
            <person name="Huo N."/>
            <person name="Zhu T."/>
            <person name="Wang L."/>
            <person name="Wang Y."/>
            <person name="McGuire P.E."/>
            <person name="Liu S."/>
            <person name="Long H."/>
            <person name="Ramasamy R.K."/>
            <person name="Rodriguez J.C."/>
            <person name="Van S.L."/>
            <person name="Yuan L."/>
            <person name="Wang Z."/>
            <person name="Xia Z."/>
            <person name="Xiao L."/>
            <person name="Anderson O.D."/>
            <person name="Ouyang S."/>
            <person name="Liang Y."/>
            <person name="Zimin A.V."/>
            <person name="Pertea G."/>
            <person name="Qi P."/>
            <person name="Bennetzen J.L."/>
            <person name="Dai X."/>
            <person name="Dawson M.W."/>
            <person name="Muller H.G."/>
            <person name="Kugler K."/>
            <person name="Rivarola-Duarte L."/>
            <person name="Spannagl M."/>
            <person name="Mayer K.F.X."/>
            <person name="Lu F.H."/>
            <person name="Bevan M.W."/>
            <person name="Leroy P."/>
            <person name="Li P."/>
            <person name="You F.M."/>
            <person name="Sun Q."/>
            <person name="Liu Z."/>
            <person name="Lyons E."/>
            <person name="Wicker T."/>
            <person name="Salzberg S.L."/>
            <person name="Devos K.M."/>
            <person name="Dvorak J."/>
        </authorList>
    </citation>
    <scope>NUCLEOTIDE SEQUENCE [LARGE SCALE GENOMIC DNA]</scope>
    <source>
        <strain evidence="1">cv. AL8/78</strain>
    </source>
</reference>
<evidence type="ECO:0000313" key="2">
    <source>
        <dbReference type="Proteomes" id="UP000015105"/>
    </source>
</evidence>
<protein>
    <submittedName>
        <fullName evidence="1">Uncharacterized protein</fullName>
    </submittedName>
</protein>
<dbReference type="EnsemblPlants" id="AET6Gv20952800.1">
    <property type="protein sequence ID" value="AET6Gv20952800.1"/>
    <property type="gene ID" value="AET6Gv20952800"/>
</dbReference>
<reference evidence="1" key="5">
    <citation type="journal article" date="2021" name="G3 (Bethesda)">
        <title>Aegilops tauschii genome assembly Aet v5.0 features greater sequence contiguity and improved annotation.</title>
        <authorList>
            <person name="Wang L."/>
            <person name="Zhu T."/>
            <person name="Rodriguez J.C."/>
            <person name="Deal K.R."/>
            <person name="Dubcovsky J."/>
            <person name="McGuire P.E."/>
            <person name="Lux T."/>
            <person name="Spannagl M."/>
            <person name="Mayer K.F.X."/>
            <person name="Baldrich P."/>
            <person name="Meyers B.C."/>
            <person name="Huo N."/>
            <person name="Gu Y.Q."/>
            <person name="Zhou H."/>
            <person name="Devos K.M."/>
            <person name="Bennetzen J.L."/>
            <person name="Unver T."/>
            <person name="Budak H."/>
            <person name="Gulick P.J."/>
            <person name="Galiba G."/>
            <person name="Kalapos B."/>
            <person name="Nelson D.R."/>
            <person name="Li P."/>
            <person name="You F.M."/>
            <person name="Luo M.C."/>
            <person name="Dvorak J."/>
        </authorList>
    </citation>
    <scope>NUCLEOTIDE SEQUENCE [LARGE SCALE GENOMIC DNA]</scope>
    <source>
        <strain evidence="1">cv. AL8/78</strain>
    </source>
</reference>
<proteinExistence type="predicted"/>
<dbReference type="Gramene" id="AET6Gv20952800.1">
    <property type="protein sequence ID" value="AET6Gv20952800.1"/>
    <property type="gene ID" value="AET6Gv20952800"/>
</dbReference>
<evidence type="ECO:0000313" key="1">
    <source>
        <dbReference type="EnsemblPlants" id="AET6Gv20952800.1"/>
    </source>
</evidence>
<dbReference type="Proteomes" id="UP000015105">
    <property type="component" value="Chromosome 6D"/>
</dbReference>
<keyword evidence="2" id="KW-1185">Reference proteome</keyword>
<dbReference type="AlphaFoldDB" id="A0A453Q216"/>
<reference evidence="1" key="4">
    <citation type="submission" date="2019-03" db="UniProtKB">
        <authorList>
            <consortium name="EnsemblPlants"/>
        </authorList>
    </citation>
    <scope>IDENTIFICATION</scope>
</reference>